<organism evidence="1 2">
    <name type="scientific">Clohesyomyces aquaticus</name>
    <dbReference type="NCBI Taxonomy" id="1231657"/>
    <lineage>
        <taxon>Eukaryota</taxon>
        <taxon>Fungi</taxon>
        <taxon>Dikarya</taxon>
        <taxon>Ascomycota</taxon>
        <taxon>Pezizomycotina</taxon>
        <taxon>Dothideomycetes</taxon>
        <taxon>Pleosporomycetidae</taxon>
        <taxon>Pleosporales</taxon>
        <taxon>Lindgomycetaceae</taxon>
        <taxon>Clohesyomyces</taxon>
    </lineage>
</organism>
<dbReference type="AlphaFoldDB" id="A0A1Y1ZVV9"/>
<protein>
    <submittedName>
        <fullName evidence="1">Uncharacterized protein</fullName>
    </submittedName>
</protein>
<sequence>MIRLLDQSLVGQLERVFWFRNPARRVTLTTGRAGEILCVLSGGSRWIVVSRVERFPLSIILDTVSRLPMNSRFHQTITLHTQSLSFDFEANTTSAPCFMSRHDSGCRNDFSILLDSKTRDLYTVVPGVQLTWSHYLFIQRVQRTILHFIIPLGPSRSQESWTLHVHGK</sequence>
<name>A0A1Y1ZVV9_9PLEO</name>
<comment type="caution">
    <text evidence="1">The sequence shown here is derived from an EMBL/GenBank/DDBJ whole genome shotgun (WGS) entry which is preliminary data.</text>
</comment>
<accession>A0A1Y1ZVV9</accession>
<keyword evidence="2" id="KW-1185">Reference proteome</keyword>
<proteinExistence type="predicted"/>
<evidence type="ECO:0000313" key="2">
    <source>
        <dbReference type="Proteomes" id="UP000193144"/>
    </source>
</evidence>
<dbReference type="Proteomes" id="UP000193144">
    <property type="component" value="Unassembled WGS sequence"/>
</dbReference>
<evidence type="ECO:0000313" key="1">
    <source>
        <dbReference type="EMBL" id="ORY14403.1"/>
    </source>
</evidence>
<dbReference type="EMBL" id="MCFA01000033">
    <property type="protein sequence ID" value="ORY14403.1"/>
    <property type="molecule type" value="Genomic_DNA"/>
</dbReference>
<gene>
    <name evidence="1" type="ORF">BCR34DRAFT_231869</name>
</gene>
<reference evidence="1 2" key="1">
    <citation type="submission" date="2016-07" db="EMBL/GenBank/DDBJ databases">
        <title>Pervasive Adenine N6-methylation of Active Genes in Fungi.</title>
        <authorList>
            <consortium name="DOE Joint Genome Institute"/>
            <person name="Mondo S.J."/>
            <person name="Dannebaum R.O."/>
            <person name="Kuo R.C."/>
            <person name="Labutti K."/>
            <person name="Haridas S."/>
            <person name="Kuo A."/>
            <person name="Salamov A."/>
            <person name="Ahrendt S.R."/>
            <person name="Lipzen A."/>
            <person name="Sullivan W."/>
            <person name="Andreopoulos W.B."/>
            <person name="Clum A."/>
            <person name="Lindquist E."/>
            <person name="Daum C."/>
            <person name="Ramamoorthy G.K."/>
            <person name="Gryganskyi A."/>
            <person name="Culley D."/>
            <person name="Magnuson J.K."/>
            <person name="James T.Y."/>
            <person name="O'Malley M.A."/>
            <person name="Stajich J.E."/>
            <person name="Spatafora J.W."/>
            <person name="Visel A."/>
            <person name="Grigoriev I.V."/>
        </authorList>
    </citation>
    <scope>NUCLEOTIDE SEQUENCE [LARGE SCALE GENOMIC DNA]</scope>
    <source>
        <strain evidence="1 2">CBS 115471</strain>
    </source>
</reference>